<proteinExistence type="predicted"/>
<feature type="region of interest" description="Disordered" evidence="1">
    <location>
        <begin position="68"/>
        <end position="109"/>
    </location>
</feature>
<dbReference type="PANTHER" id="PTHR42791:SF4">
    <property type="entry name" value="ACETYLTRANSFERASE, GNAT FAMILY FAMILY (AFU_ORTHOLOGUE AFUA_4G09540)-RELATED"/>
    <property type="match status" value="1"/>
</dbReference>
<comment type="caution">
    <text evidence="3">The sequence shown here is derived from an EMBL/GenBank/DDBJ whole genome shotgun (WGS) entry which is preliminary data.</text>
</comment>
<dbReference type="OrthoDB" id="512662at2759"/>
<feature type="compositionally biased region" description="Low complexity" evidence="1">
    <location>
        <begin position="75"/>
        <end position="84"/>
    </location>
</feature>
<evidence type="ECO:0000313" key="4">
    <source>
        <dbReference type="Proteomes" id="UP000319663"/>
    </source>
</evidence>
<dbReference type="GO" id="GO:0016747">
    <property type="term" value="F:acyltransferase activity, transferring groups other than amino-acyl groups"/>
    <property type="evidence" value="ECO:0007669"/>
    <property type="project" value="InterPro"/>
</dbReference>
<dbReference type="Gene3D" id="3.40.630.30">
    <property type="match status" value="1"/>
</dbReference>
<dbReference type="EMBL" id="VIFY01000011">
    <property type="protein sequence ID" value="TQB76195.1"/>
    <property type="molecule type" value="Genomic_DNA"/>
</dbReference>
<name>A0A507R139_MONPU</name>
<dbReference type="STRING" id="5098.A0A507R139"/>
<feature type="compositionally biased region" description="Basic and acidic residues" evidence="1">
    <location>
        <begin position="85"/>
        <end position="98"/>
    </location>
</feature>
<dbReference type="Proteomes" id="UP000319663">
    <property type="component" value="Unassembled WGS sequence"/>
</dbReference>
<dbReference type="InterPro" id="IPR000182">
    <property type="entry name" value="GNAT_dom"/>
</dbReference>
<dbReference type="PANTHER" id="PTHR42791">
    <property type="entry name" value="GNAT FAMILY ACETYLTRANSFERASE"/>
    <property type="match status" value="1"/>
</dbReference>
<evidence type="ECO:0000259" key="2">
    <source>
        <dbReference type="PROSITE" id="PS51186"/>
    </source>
</evidence>
<dbReference type="AlphaFoldDB" id="A0A507R139"/>
<dbReference type="InterPro" id="IPR016181">
    <property type="entry name" value="Acyl_CoA_acyltransferase"/>
</dbReference>
<dbReference type="InterPro" id="IPR052523">
    <property type="entry name" value="Trichothecene_AcTrans"/>
</dbReference>
<reference evidence="3 4" key="1">
    <citation type="submission" date="2019-06" db="EMBL/GenBank/DDBJ databases">
        <title>Wine fermentation using esterase from Monascus purpureus.</title>
        <authorList>
            <person name="Geng C."/>
            <person name="Zhang Y."/>
        </authorList>
    </citation>
    <scope>NUCLEOTIDE SEQUENCE [LARGE SCALE GENOMIC DNA]</scope>
    <source>
        <strain evidence="3">HQ1</strain>
    </source>
</reference>
<keyword evidence="4" id="KW-1185">Reference proteome</keyword>
<dbReference type="CDD" id="cd04301">
    <property type="entry name" value="NAT_SF"/>
    <property type="match status" value="1"/>
</dbReference>
<protein>
    <recommendedName>
        <fullName evidence="2">N-acetyltransferase domain-containing protein</fullName>
    </recommendedName>
</protein>
<dbReference type="PROSITE" id="PS51186">
    <property type="entry name" value="GNAT"/>
    <property type="match status" value="1"/>
</dbReference>
<dbReference type="SUPFAM" id="SSF55729">
    <property type="entry name" value="Acyl-CoA N-acyltransferases (Nat)"/>
    <property type="match status" value="1"/>
</dbReference>
<evidence type="ECO:0000256" key="1">
    <source>
        <dbReference type="SAM" id="MobiDB-lite"/>
    </source>
</evidence>
<accession>A0A507R139</accession>
<organism evidence="3 4">
    <name type="scientific">Monascus purpureus</name>
    <name type="common">Red mold</name>
    <name type="synonym">Monascus anka</name>
    <dbReference type="NCBI Taxonomy" id="5098"/>
    <lineage>
        <taxon>Eukaryota</taxon>
        <taxon>Fungi</taxon>
        <taxon>Dikarya</taxon>
        <taxon>Ascomycota</taxon>
        <taxon>Pezizomycotina</taxon>
        <taxon>Eurotiomycetes</taxon>
        <taxon>Eurotiomycetidae</taxon>
        <taxon>Eurotiales</taxon>
        <taxon>Aspergillaceae</taxon>
        <taxon>Monascus</taxon>
    </lineage>
</organism>
<dbReference type="Pfam" id="PF13508">
    <property type="entry name" value="Acetyltransf_7"/>
    <property type="match status" value="1"/>
</dbReference>
<feature type="domain" description="N-acetyltransferase" evidence="2">
    <location>
        <begin position="89"/>
        <end position="264"/>
    </location>
</feature>
<sequence>MAIEIAPLDQADIPGAVDCIQRAFADDPAFNWLFDDPDKYNAKRNAASLAADLWYGLNCGAPIHVAKTTAPPTPASTRTSASPIPDEKPRVSPIEHTDMTAPRASPERTRSPNRIVGVAVWLPPKPAEEPESWTVWTQEWILSLRQVLNNIRFLGRGGLNLRRYRIWKASQKEAHEDILWDPRGYYFCTFLAVSAEARGQGVGRRLVDMVTSVADFEGVPCYLESSKAVPNVAIYRKMGFEFVREVKSVDGDDVCTLYAMVRRPRRKA</sequence>
<gene>
    <name evidence="3" type="ORF">MPDQ_000501</name>
</gene>
<evidence type="ECO:0000313" key="3">
    <source>
        <dbReference type="EMBL" id="TQB76195.1"/>
    </source>
</evidence>